<evidence type="ECO:0000313" key="3">
    <source>
        <dbReference type="Proteomes" id="UP000634136"/>
    </source>
</evidence>
<dbReference type="Proteomes" id="UP000634136">
    <property type="component" value="Unassembled WGS sequence"/>
</dbReference>
<keyword evidence="1" id="KW-0539">Nucleus</keyword>
<keyword evidence="3" id="KW-1185">Reference proteome</keyword>
<dbReference type="PANTHER" id="PTHR31669:SF281">
    <property type="entry name" value="PROTEIN FAR1-RELATED SEQUENCE"/>
    <property type="match status" value="1"/>
</dbReference>
<evidence type="ECO:0000256" key="1">
    <source>
        <dbReference type="RuleBase" id="RU367018"/>
    </source>
</evidence>
<dbReference type="AlphaFoldDB" id="A0A834T1P4"/>
<comment type="similarity">
    <text evidence="1">Belongs to the FHY3/FAR1 family.</text>
</comment>
<comment type="caution">
    <text evidence="2">The sequence shown here is derived from an EMBL/GenBank/DDBJ whole genome shotgun (WGS) entry which is preliminary data.</text>
</comment>
<comment type="function">
    <text evidence="1">Putative transcription activator involved in regulating light control of development.</text>
</comment>
<organism evidence="2 3">
    <name type="scientific">Senna tora</name>
    <dbReference type="NCBI Taxonomy" id="362788"/>
    <lineage>
        <taxon>Eukaryota</taxon>
        <taxon>Viridiplantae</taxon>
        <taxon>Streptophyta</taxon>
        <taxon>Embryophyta</taxon>
        <taxon>Tracheophyta</taxon>
        <taxon>Spermatophyta</taxon>
        <taxon>Magnoliopsida</taxon>
        <taxon>eudicotyledons</taxon>
        <taxon>Gunneridae</taxon>
        <taxon>Pentapetalae</taxon>
        <taxon>rosids</taxon>
        <taxon>fabids</taxon>
        <taxon>Fabales</taxon>
        <taxon>Fabaceae</taxon>
        <taxon>Caesalpinioideae</taxon>
        <taxon>Cassia clade</taxon>
        <taxon>Senna</taxon>
    </lineage>
</organism>
<dbReference type="InterPro" id="IPR031052">
    <property type="entry name" value="FHY3/FAR1"/>
</dbReference>
<dbReference type="GO" id="GO:0008270">
    <property type="term" value="F:zinc ion binding"/>
    <property type="evidence" value="ECO:0007669"/>
    <property type="project" value="UniProtKB-UniRule"/>
</dbReference>
<dbReference type="PANTHER" id="PTHR31669">
    <property type="entry name" value="PROTEIN FAR1-RELATED SEQUENCE 10-RELATED"/>
    <property type="match status" value="1"/>
</dbReference>
<dbReference type="GO" id="GO:0006355">
    <property type="term" value="P:regulation of DNA-templated transcription"/>
    <property type="evidence" value="ECO:0007669"/>
    <property type="project" value="UniProtKB-UniRule"/>
</dbReference>
<accession>A0A834T1P4</accession>
<dbReference type="EMBL" id="JAAIUW010000010">
    <property type="protein sequence ID" value="KAF7813015.1"/>
    <property type="molecule type" value="Genomic_DNA"/>
</dbReference>
<sequence length="129" mass="14788">MYLTPNININEFLTHFERAVEDKRYNDELVCEFNSRDKLPRLNYFLSPMVIQAAKVYTPPIFDEFQYEYNVFVASKVELLLVTYGHHYIARHSTLSGLSPPVIVPIVRPYCSVTVPSVPSQSSAVTTPM</sequence>
<comment type="subcellular location">
    <subcellularLocation>
        <location evidence="1">Nucleus</location>
    </subcellularLocation>
</comment>
<gene>
    <name evidence="2" type="ORF">G2W53_033991</name>
</gene>
<evidence type="ECO:0000313" key="2">
    <source>
        <dbReference type="EMBL" id="KAF7813015.1"/>
    </source>
</evidence>
<protein>
    <recommendedName>
        <fullName evidence="1">Protein FAR1-RELATED SEQUENCE</fullName>
    </recommendedName>
</protein>
<proteinExistence type="inferred from homology"/>
<dbReference type="GO" id="GO:0005634">
    <property type="term" value="C:nucleus"/>
    <property type="evidence" value="ECO:0007669"/>
    <property type="project" value="UniProtKB-SubCell"/>
</dbReference>
<name>A0A834T1P4_9FABA</name>
<reference evidence="2" key="1">
    <citation type="submission" date="2020-09" db="EMBL/GenBank/DDBJ databases">
        <title>Genome-Enabled Discovery of Anthraquinone Biosynthesis in Senna tora.</title>
        <authorList>
            <person name="Kang S.-H."/>
            <person name="Pandey R.P."/>
            <person name="Lee C.-M."/>
            <person name="Sim J.-S."/>
            <person name="Jeong J.-T."/>
            <person name="Choi B.-S."/>
            <person name="Jung M."/>
            <person name="Ginzburg D."/>
            <person name="Zhao K."/>
            <person name="Won S.Y."/>
            <person name="Oh T.-J."/>
            <person name="Yu Y."/>
            <person name="Kim N.-H."/>
            <person name="Lee O.R."/>
            <person name="Lee T.-H."/>
            <person name="Bashyal P."/>
            <person name="Kim T.-S."/>
            <person name="Lee W.-H."/>
            <person name="Kawkins C."/>
            <person name="Kim C.-K."/>
            <person name="Kim J.S."/>
            <person name="Ahn B.O."/>
            <person name="Rhee S.Y."/>
            <person name="Sohng J.K."/>
        </authorList>
    </citation>
    <scope>NUCLEOTIDE SEQUENCE</scope>
    <source>
        <tissue evidence="2">Leaf</tissue>
    </source>
</reference>
<keyword evidence="1" id="KW-0863">Zinc-finger</keyword>
<keyword evidence="1" id="KW-0479">Metal-binding</keyword>
<keyword evidence="1" id="KW-0862">Zinc</keyword>